<evidence type="ECO:0000256" key="1">
    <source>
        <dbReference type="SAM" id="MobiDB-lite"/>
    </source>
</evidence>
<proteinExistence type="predicted"/>
<feature type="region of interest" description="Disordered" evidence="1">
    <location>
        <begin position="1"/>
        <end position="29"/>
    </location>
</feature>
<dbReference type="EMBL" id="FWEW01000171">
    <property type="protein sequence ID" value="SLM33936.1"/>
    <property type="molecule type" value="Genomic_DNA"/>
</dbReference>
<evidence type="ECO:0000313" key="2">
    <source>
        <dbReference type="EMBL" id="SLM33936.1"/>
    </source>
</evidence>
<reference evidence="3" key="1">
    <citation type="submission" date="2017-03" db="EMBL/GenBank/DDBJ databases">
        <authorList>
            <person name="Sharma R."/>
            <person name="Thines M."/>
        </authorList>
    </citation>
    <scope>NUCLEOTIDE SEQUENCE [LARGE SCALE GENOMIC DNA]</scope>
</reference>
<keyword evidence="3" id="KW-1185">Reference proteome</keyword>
<dbReference type="AlphaFoldDB" id="A0A1W5CSV1"/>
<evidence type="ECO:0000313" key="3">
    <source>
        <dbReference type="Proteomes" id="UP000192927"/>
    </source>
</evidence>
<dbReference type="Proteomes" id="UP000192927">
    <property type="component" value="Unassembled WGS sequence"/>
</dbReference>
<feature type="compositionally biased region" description="Polar residues" evidence="1">
    <location>
        <begin position="12"/>
        <end position="29"/>
    </location>
</feature>
<name>A0A1W5CSV1_9LECA</name>
<accession>A0A1W5CSV1</accession>
<protein>
    <submittedName>
        <fullName evidence="2">Uncharacterized protein</fullName>
    </submittedName>
</protein>
<sequence length="61" mass="7046">MERSSPAVEAPPSTQDPIQSTDEISSKFETPSPQAFVSFNALKDRIRQHYELCSDYYYSLW</sequence>
<organism evidence="2 3">
    <name type="scientific">Lasallia pustulata</name>
    <dbReference type="NCBI Taxonomy" id="136370"/>
    <lineage>
        <taxon>Eukaryota</taxon>
        <taxon>Fungi</taxon>
        <taxon>Dikarya</taxon>
        <taxon>Ascomycota</taxon>
        <taxon>Pezizomycotina</taxon>
        <taxon>Lecanoromycetes</taxon>
        <taxon>OSLEUM clade</taxon>
        <taxon>Umbilicariomycetidae</taxon>
        <taxon>Umbilicariales</taxon>
        <taxon>Umbilicariaceae</taxon>
        <taxon>Lasallia</taxon>
    </lineage>
</organism>